<name>A0A316UZF3_9BASI</name>
<reference evidence="2 3" key="1">
    <citation type="journal article" date="2018" name="Mol. Biol. Evol.">
        <title>Broad Genomic Sampling Reveals a Smut Pathogenic Ancestry of the Fungal Clade Ustilaginomycotina.</title>
        <authorList>
            <person name="Kijpornyongpan T."/>
            <person name="Mondo S.J."/>
            <person name="Barry K."/>
            <person name="Sandor L."/>
            <person name="Lee J."/>
            <person name="Lipzen A."/>
            <person name="Pangilinan J."/>
            <person name="LaButti K."/>
            <person name="Hainaut M."/>
            <person name="Henrissat B."/>
            <person name="Grigoriev I.V."/>
            <person name="Spatafora J.W."/>
            <person name="Aime M.C."/>
        </authorList>
    </citation>
    <scope>NUCLEOTIDE SEQUENCE [LARGE SCALE GENOMIC DNA]</scope>
    <source>
        <strain evidence="2 3">MCA 5214</strain>
    </source>
</reference>
<gene>
    <name evidence="2" type="ORF">BDZ90DRAFT_229674</name>
</gene>
<dbReference type="Proteomes" id="UP000245884">
    <property type="component" value="Unassembled WGS sequence"/>
</dbReference>
<feature type="region of interest" description="Disordered" evidence="1">
    <location>
        <begin position="365"/>
        <end position="413"/>
    </location>
</feature>
<evidence type="ECO:0000256" key="1">
    <source>
        <dbReference type="SAM" id="MobiDB-lite"/>
    </source>
</evidence>
<evidence type="ECO:0000313" key="2">
    <source>
        <dbReference type="EMBL" id="PWN30666.1"/>
    </source>
</evidence>
<dbReference type="AlphaFoldDB" id="A0A316UZF3"/>
<keyword evidence="3" id="KW-1185">Reference proteome</keyword>
<dbReference type="OrthoDB" id="539213at2759"/>
<dbReference type="GeneID" id="37026988"/>
<feature type="compositionally biased region" description="Gly residues" evidence="1">
    <location>
        <begin position="382"/>
        <end position="392"/>
    </location>
</feature>
<sequence length="413" mass="46292">MAGLLDLPTELIWDIVISSHSSALFEVNHHLRSVLLHAPNTIRAAYLLQRWHSTYQYGFEIPRLRLNAESQVEMALYPDKNAPYVSVQEACKDNRGNMSILAFCLTFPICSHRVMSILNDHLVDDERYDKIRERISMDSDEPSDYWPMQRVLPKRLFTDLERASTSLPPSDSPDVDVHAVLNVLSRLGPAPTLHTNDLLVMLRALLFHHDGHKLLITDSDDAYSLTKAVFAQDEGLTRLLVGFDGQAAKAKEGLPLKVAVRANWLTGVKILLNVPQSKKERRKFREVCDELRELFDEATGRHDAAVRKLLLTTPDEGKRMRDYLLNPDLLHTAIRSEAHDVAKWLMEEEKVPLDIKTIQYLERAEARGESSASAPMATSGSSSGGGGGGGGSKSARGKRESEALRGKKRRREG</sequence>
<organism evidence="2 3">
    <name type="scientific">Jaminaea rosea</name>
    <dbReference type="NCBI Taxonomy" id="1569628"/>
    <lineage>
        <taxon>Eukaryota</taxon>
        <taxon>Fungi</taxon>
        <taxon>Dikarya</taxon>
        <taxon>Basidiomycota</taxon>
        <taxon>Ustilaginomycotina</taxon>
        <taxon>Exobasidiomycetes</taxon>
        <taxon>Microstromatales</taxon>
        <taxon>Microstromatales incertae sedis</taxon>
        <taxon>Jaminaea</taxon>
    </lineage>
</organism>
<accession>A0A316UZF3</accession>
<dbReference type="EMBL" id="KZ819662">
    <property type="protein sequence ID" value="PWN30666.1"/>
    <property type="molecule type" value="Genomic_DNA"/>
</dbReference>
<dbReference type="RefSeq" id="XP_025365278.1">
    <property type="nucleotide sequence ID" value="XM_025505165.1"/>
</dbReference>
<protein>
    <submittedName>
        <fullName evidence="2">Uncharacterized protein</fullName>
    </submittedName>
</protein>
<feature type="compositionally biased region" description="Basic and acidic residues" evidence="1">
    <location>
        <begin position="397"/>
        <end position="413"/>
    </location>
</feature>
<proteinExistence type="predicted"/>
<feature type="compositionally biased region" description="Low complexity" evidence="1">
    <location>
        <begin position="369"/>
        <end position="381"/>
    </location>
</feature>
<evidence type="ECO:0000313" key="3">
    <source>
        <dbReference type="Proteomes" id="UP000245884"/>
    </source>
</evidence>